<comment type="caution">
    <text evidence="9">The sequence shown here is derived from an EMBL/GenBank/DDBJ whole genome shotgun (WGS) entry which is preliminary data.</text>
</comment>
<dbReference type="InterPro" id="IPR025799">
    <property type="entry name" value="Arg_MeTrfase"/>
</dbReference>
<evidence type="ECO:0000256" key="5">
    <source>
        <dbReference type="ARBA" id="ARBA00049303"/>
    </source>
</evidence>
<keyword evidence="2 6" id="KW-0808">Transferase</keyword>
<accession>A0A835YSW7</accession>
<dbReference type="Gene3D" id="2.70.160.11">
    <property type="entry name" value="Hnrnp arginine n-methyltransferase1"/>
    <property type="match status" value="1"/>
</dbReference>
<feature type="region of interest" description="Disordered" evidence="7">
    <location>
        <begin position="218"/>
        <end position="263"/>
    </location>
</feature>
<dbReference type="PANTHER" id="PTHR11006">
    <property type="entry name" value="PROTEIN ARGININE N-METHYLTRANSFERASE"/>
    <property type="match status" value="1"/>
</dbReference>
<dbReference type="GO" id="GO:0005634">
    <property type="term" value="C:nucleus"/>
    <property type="evidence" value="ECO:0007669"/>
    <property type="project" value="TreeGrafter"/>
</dbReference>
<comment type="catalytic activity">
    <reaction evidence="4">
        <text>L-arginyl-[protein] + 2 S-adenosyl-L-methionine = N(omega),N(omega)-dimethyl-L-arginyl-[protein] + 2 S-adenosyl-L-homocysteine + 2 H(+)</text>
        <dbReference type="Rhea" id="RHEA:48096"/>
        <dbReference type="Rhea" id="RHEA-COMP:10532"/>
        <dbReference type="Rhea" id="RHEA-COMP:11991"/>
        <dbReference type="ChEBI" id="CHEBI:15378"/>
        <dbReference type="ChEBI" id="CHEBI:29965"/>
        <dbReference type="ChEBI" id="CHEBI:57856"/>
        <dbReference type="ChEBI" id="CHEBI:59789"/>
        <dbReference type="ChEBI" id="CHEBI:61897"/>
        <dbReference type="EC" id="2.1.1.319"/>
    </reaction>
    <physiologicalReaction direction="left-to-right" evidence="4">
        <dbReference type="Rhea" id="RHEA:48097"/>
    </physiologicalReaction>
</comment>
<keyword evidence="1 6" id="KW-0489">Methyltransferase</keyword>
<keyword evidence="3 6" id="KW-0949">S-adenosyl-L-methionine</keyword>
<dbReference type="Proteomes" id="UP000664859">
    <property type="component" value="Unassembled WGS sequence"/>
</dbReference>
<dbReference type="SUPFAM" id="SSF57667">
    <property type="entry name" value="beta-beta-alpha zinc fingers"/>
    <property type="match status" value="2"/>
</dbReference>
<evidence type="ECO:0000256" key="3">
    <source>
        <dbReference type="ARBA" id="ARBA00022691"/>
    </source>
</evidence>
<sequence length="670" mass="73037">MTQTTRGRTGRRQRTPSRRCSTERRAPASMTKLYSHQIEVYAYGVLHNYVLLHFWCAGVMDDDAENTWEDWEEAEDPVTTLFDGTVCAGGAAALRYDAETYGFDLAKLKAALSLDLYGMIKCEYVVALRYGAETYGFDLAKLKAALGLDLYGMIKVVNFVRSRVAAAAPTAPQEVARQLREELEADARPVLQGDKYLQPFMADDALLFSLDELAFDGNDSDSDSDGGEQQRSADAERRNVTTAWGEGEGEGETGGDAQGDGRIQGEGELVTLPARELAALRAEVAALRERARAGARLLAELTTEAGDGLEGERDNDTYYFNSYAHIGIHETMLRDTPRTGGYEAAIVRNPHLFKGKRVLDVGCGTGVLSMFAARAGAAAVVGVDMSGIIAHARQAPSNRLLRHLCALPPARGCASIRIKKVVAQLACRCQHIDHTRAIMFHLVPERIAAAPGVPLTLMPTCGDLSPKNSSLTTRSAANQLAPVRPLLLLRSRLGLEGVTDGEGDDKLGWWSDVHGLDFSSLRPLVVREAAVEVVPAELVTTSRAQLQDFNMMTIQDQDLDFEAPFHLTAMRDALVTALVVSFDIGFTAQCTEPVWFSTGMQAEPTHWKQTLLWLEPNTRPTLQAGDSISGTLRLRRDNVNPRELNLTLSWSAVTAAAGATTKCSQQFSVC</sequence>
<dbReference type="PROSITE" id="PS51678">
    <property type="entry name" value="SAM_MT_PRMT"/>
    <property type="match status" value="1"/>
</dbReference>
<feature type="domain" description="Protein arginine N-methyltransferase" evidence="8">
    <location>
        <begin position="496"/>
        <end position="651"/>
    </location>
</feature>
<feature type="compositionally biased region" description="Gly residues" evidence="7">
    <location>
        <begin position="254"/>
        <end position="263"/>
    </location>
</feature>
<dbReference type="GO" id="GO:0032259">
    <property type="term" value="P:methylation"/>
    <property type="evidence" value="ECO:0007669"/>
    <property type="project" value="UniProtKB-KW"/>
</dbReference>
<evidence type="ECO:0000256" key="7">
    <source>
        <dbReference type="SAM" id="MobiDB-lite"/>
    </source>
</evidence>
<name>A0A835YSW7_9STRA</name>
<evidence type="ECO:0000313" key="10">
    <source>
        <dbReference type="Proteomes" id="UP000664859"/>
    </source>
</evidence>
<keyword evidence="10" id="KW-1185">Reference proteome</keyword>
<dbReference type="GO" id="GO:0035242">
    <property type="term" value="F:protein-arginine omega-N asymmetric methyltransferase activity"/>
    <property type="evidence" value="ECO:0007669"/>
    <property type="project" value="UniProtKB-EC"/>
</dbReference>
<evidence type="ECO:0000256" key="1">
    <source>
        <dbReference type="ARBA" id="ARBA00022603"/>
    </source>
</evidence>
<protein>
    <submittedName>
        <fullName evidence="9">S-adenosyl-L-methionine-dependent methyltransferase</fullName>
    </submittedName>
</protein>
<proteinExistence type="predicted"/>
<dbReference type="PANTHER" id="PTHR11006:SF53">
    <property type="entry name" value="PROTEIN ARGININE N-METHYLTRANSFERASE 3"/>
    <property type="match status" value="1"/>
</dbReference>
<dbReference type="InterPro" id="IPR036236">
    <property type="entry name" value="Znf_C2H2_sf"/>
</dbReference>
<dbReference type="Gene3D" id="3.40.50.150">
    <property type="entry name" value="Vaccinia Virus protein VP39"/>
    <property type="match status" value="1"/>
</dbReference>
<dbReference type="GO" id="GO:0042054">
    <property type="term" value="F:histone methyltransferase activity"/>
    <property type="evidence" value="ECO:0007669"/>
    <property type="project" value="TreeGrafter"/>
</dbReference>
<comment type="catalytic activity">
    <reaction evidence="5">
        <text>L-arginyl-[protein] + S-adenosyl-L-methionine = N(omega)-methyl-L-arginyl-[protein] + S-adenosyl-L-homocysteine + H(+)</text>
        <dbReference type="Rhea" id="RHEA:48100"/>
        <dbReference type="Rhea" id="RHEA-COMP:10532"/>
        <dbReference type="Rhea" id="RHEA-COMP:11990"/>
        <dbReference type="ChEBI" id="CHEBI:15378"/>
        <dbReference type="ChEBI" id="CHEBI:29965"/>
        <dbReference type="ChEBI" id="CHEBI:57856"/>
        <dbReference type="ChEBI" id="CHEBI:59789"/>
        <dbReference type="ChEBI" id="CHEBI:65280"/>
    </reaction>
    <physiologicalReaction direction="left-to-right" evidence="5">
        <dbReference type="Rhea" id="RHEA:48101"/>
    </physiologicalReaction>
</comment>
<dbReference type="Pfam" id="PF06325">
    <property type="entry name" value="PrmA"/>
    <property type="match status" value="1"/>
</dbReference>
<reference evidence="9" key="1">
    <citation type="submission" date="2021-02" db="EMBL/GenBank/DDBJ databases">
        <title>First Annotated Genome of the Yellow-green Alga Tribonema minus.</title>
        <authorList>
            <person name="Mahan K.M."/>
        </authorList>
    </citation>
    <scope>NUCLEOTIDE SEQUENCE</scope>
    <source>
        <strain evidence="9">UTEX B ZZ1240</strain>
    </source>
</reference>
<evidence type="ECO:0000259" key="8">
    <source>
        <dbReference type="Pfam" id="PF22528"/>
    </source>
</evidence>
<organism evidence="9 10">
    <name type="scientific">Tribonema minus</name>
    <dbReference type="NCBI Taxonomy" id="303371"/>
    <lineage>
        <taxon>Eukaryota</taxon>
        <taxon>Sar</taxon>
        <taxon>Stramenopiles</taxon>
        <taxon>Ochrophyta</taxon>
        <taxon>PX clade</taxon>
        <taxon>Xanthophyceae</taxon>
        <taxon>Tribonematales</taxon>
        <taxon>Tribonemataceae</taxon>
        <taxon>Tribonema</taxon>
    </lineage>
</organism>
<gene>
    <name evidence="9" type="ORF">JKP88DRAFT_328035</name>
</gene>
<dbReference type="Pfam" id="PF22528">
    <property type="entry name" value="PRMT_C"/>
    <property type="match status" value="1"/>
</dbReference>
<feature type="region of interest" description="Disordered" evidence="7">
    <location>
        <begin position="1"/>
        <end position="26"/>
    </location>
</feature>
<dbReference type="InterPro" id="IPR055135">
    <property type="entry name" value="PRMT_dom"/>
</dbReference>
<dbReference type="OrthoDB" id="7848332at2759"/>
<dbReference type="InterPro" id="IPR029063">
    <property type="entry name" value="SAM-dependent_MTases_sf"/>
</dbReference>
<evidence type="ECO:0000256" key="2">
    <source>
        <dbReference type="ARBA" id="ARBA00022679"/>
    </source>
</evidence>
<feature type="compositionally biased region" description="Basic residues" evidence="7">
    <location>
        <begin position="8"/>
        <end position="17"/>
    </location>
</feature>
<dbReference type="AlphaFoldDB" id="A0A835YSW7"/>
<dbReference type="SUPFAM" id="SSF53335">
    <property type="entry name" value="S-adenosyl-L-methionine-dependent methyltransferases"/>
    <property type="match status" value="2"/>
</dbReference>
<evidence type="ECO:0000256" key="4">
    <source>
        <dbReference type="ARBA" id="ARBA00047384"/>
    </source>
</evidence>
<evidence type="ECO:0000256" key="6">
    <source>
        <dbReference type="PROSITE-ProRule" id="PRU01015"/>
    </source>
</evidence>
<dbReference type="EMBL" id="JAFCMP010000510">
    <property type="protein sequence ID" value="KAG5179000.1"/>
    <property type="molecule type" value="Genomic_DNA"/>
</dbReference>
<evidence type="ECO:0000313" key="9">
    <source>
        <dbReference type="EMBL" id="KAG5179000.1"/>
    </source>
</evidence>